<proteinExistence type="predicted"/>
<sequence length="85" mass="9425">MLDGDIRRTTLDAEIAAGEGTSGVSRGGAMAEMARLARSVPQAHRAVIDSEACPRARRWGARPARWCWRRWRSCFWTGGWPPSSP</sequence>
<reference evidence="1 2" key="1">
    <citation type="journal article" date="2011" name="Syst. Appl. Microbiol.">
        <title>Defluviimonas denitrificans gen. nov., sp. nov., and Pararhodobacter aggregans gen. nov., sp. nov., non-phototrophic Rhodobacteraceae from the biofilter of a marine aquaculture.</title>
        <authorList>
            <person name="Foesel B.U."/>
            <person name="Drake H.L."/>
            <person name="Schramm A."/>
        </authorList>
    </citation>
    <scope>NUCLEOTIDE SEQUENCE [LARGE SCALE GENOMIC DNA]</scope>
    <source>
        <strain evidence="1 2">D1-19</strain>
    </source>
</reference>
<keyword evidence="2" id="KW-1185">Reference proteome</keyword>
<organism evidence="1 2">
    <name type="scientific">Pararhodobacter aggregans</name>
    <dbReference type="NCBI Taxonomy" id="404875"/>
    <lineage>
        <taxon>Bacteria</taxon>
        <taxon>Pseudomonadati</taxon>
        <taxon>Pseudomonadota</taxon>
        <taxon>Alphaproteobacteria</taxon>
        <taxon>Rhodobacterales</taxon>
        <taxon>Paracoccaceae</taxon>
        <taxon>Pararhodobacter</taxon>
    </lineage>
</organism>
<evidence type="ECO:0000313" key="2">
    <source>
        <dbReference type="Proteomes" id="UP000244810"/>
    </source>
</evidence>
<protein>
    <submittedName>
        <fullName evidence="1">Uncharacterized protein</fullName>
    </submittedName>
</protein>
<comment type="caution">
    <text evidence="1">The sequence shown here is derived from an EMBL/GenBank/DDBJ whole genome shotgun (WGS) entry which is preliminary data.</text>
</comment>
<dbReference type="AlphaFoldDB" id="A0A2T7USW0"/>
<gene>
    <name evidence="1" type="ORF">DDE23_09910</name>
</gene>
<evidence type="ECO:0000313" key="1">
    <source>
        <dbReference type="EMBL" id="PVE47744.1"/>
    </source>
</evidence>
<dbReference type="Proteomes" id="UP000244810">
    <property type="component" value="Unassembled WGS sequence"/>
</dbReference>
<accession>A0A2T7USW0</accession>
<name>A0A2T7USW0_9RHOB</name>
<dbReference type="EMBL" id="QDDR01000004">
    <property type="protein sequence ID" value="PVE47744.1"/>
    <property type="molecule type" value="Genomic_DNA"/>
</dbReference>